<feature type="compositionally biased region" description="Basic and acidic residues" evidence="1">
    <location>
        <begin position="1"/>
        <end position="14"/>
    </location>
</feature>
<name>A0A9C7PU02_9RHOD</name>
<evidence type="ECO:0000313" key="3">
    <source>
        <dbReference type="Proteomes" id="UP001061958"/>
    </source>
</evidence>
<comment type="caution">
    <text evidence="2">The sequence shown here is derived from an EMBL/GenBank/DDBJ whole genome shotgun (WGS) entry which is preliminary data.</text>
</comment>
<gene>
    <name evidence="2" type="ORF">GpartN1_g2564.t1</name>
</gene>
<reference evidence="2" key="1">
    <citation type="journal article" date="2022" name="Proc. Natl. Acad. Sci. U.S.A.">
        <title>Life cycle and functional genomics of the unicellular red alga Galdieria for elucidating algal and plant evolution and industrial use.</title>
        <authorList>
            <person name="Hirooka S."/>
            <person name="Itabashi T."/>
            <person name="Ichinose T.M."/>
            <person name="Onuma R."/>
            <person name="Fujiwara T."/>
            <person name="Yamashita S."/>
            <person name="Jong L.W."/>
            <person name="Tomita R."/>
            <person name="Iwane A.H."/>
            <person name="Miyagishima S.Y."/>
        </authorList>
    </citation>
    <scope>NUCLEOTIDE SEQUENCE</scope>
    <source>
        <strain evidence="2">NBRC 102759</strain>
    </source>
</reference>
<proteinExistence type="predicted"/>
<dbReference type="Proteomes" id="UP001061958">
    <property type="component" value="Unassembled WGS sequence"/>
</dbReference>
<dbReference type="EMBL" id="BQMJ01000018">
    <property type="protein sequence ID" value="GJQ10773.1"/>
    <property type="molecule type" value="Genomic_DNA"/>
</dbReference>
<dbReference type="OrthoDB" id="10326771at2759"/>
<evidence type="ECO:0000256" key="1">
    <source>
        <dbReference type="SAM" id="MobiDB-lite"/>
    </source>
</evidence>
<sequence>MSGNEQDFKQKLEKQILAGRSNVPKTSDSAPEESVVNEPRRITKPQTEAQRKLAALLKSSVPSKDSLSDN</sequence>
<organism evidence="2 3">
    <name type="scientific">Galdieria partita</name>
    <dbReference type="NCBI Taxonomy" id="83374"/>
    <lineage>
        <taxon>Eukaryota</taxon>
        <taxon>Rhodophyta</taxon>
        <taxon>Bangiophyceae</taxon>
        <taxon>Galdieriales</taxon>
        <taxon>Galdieriaceae</taxon>
        <taxon>Galdieria</taxon>
    </lineage>
</organism>
<keyword evidence="3" id="KW-1185">Reference proteome</keyword>
<reference evidence="2" key="2">
    <citation type="submission" date="2022-01" db="EMBL/GenBank/DDBJ databases">
        <authorList>
            <person name="Hirooka S."/>
            <person name="Miyagishima S.Y."/>
        </authorList>
    </citation>
    <scope>NUCLEOTIDE SEQUENCE</scope>
    <source>
        <strain evidence="2">NBRC 102759</strain>
    </source>
</reference>
<protein>
    <submittedName>
        <fullName evidence="2">Uncharacterized protein</fullName>
    </submittedName>
</protein>
<feature type="region of interest" description="Disordered" evidence="1">
    <location>
        <begin position="1"/>
        <end position="50"/>
    </location>
</feature>
<accession>A0A9C7PU02</accession>
<dbReference type="AlphaFoldDB" id="A0A9C7PU02"/>
<evidence type="ECO:0000313" key="2">
    <source>
        <dbReference type="EMBL" id="GJQ10773.1"/>
    </source>
</evidence>